<reference evidence="2" key="1">
    <citation type="submission" date="2017-04" db="EMBL/GenBank/DDBJ databases">
        <authorList>
            <person name="Varghese N."/>
            <person name="Submissions S."/>
        </authorList>
    </citation>
    <scope>NUCLEOTIDE SEQUENCE [LARGE SCALE GENOMIC DNA]</scope>
    <source>
        <strain evidence="2">DSM 22618</strain>
    </source>
</reference>
<evidence type="ECO:0000313" key="1">
    <source>
        <dbReference type="EMBL" id="SMF00933.1"/>
    </source>
</evidence>
<dbReference type="EMBL" id="FXAG01000003">
    <property type="protein sequence ID" value="SMF00933.1"/>
    <property type="molecule type" value="Genomic_DNA"/>
</dbReference>
<evidence type="ECO:0000313" key="2">
    <source>
        <dbReference type="Proteomes" id="UP000192920"/>
    </source>
</evidence>
<dbReference type="InterPro" id="IPR016084">
    <property type="entry name" value="Haem_Oase-like_multi-hlx"/>
</dbReference>
<organism evidence="1 2">
    <name type="scientific">Pseudogulbenkiania subflava DSM 22618</name>
    <dbReference type="NCBI Taxonomy" id="1123014"/>
    <lineage>
        <taxon>Bacteria</taxon>
        <taxon>Pseudomonadati</taxon>
        <taxon>Pseudomonadota</taxon>
        <taxon>Betaproteobacteria</taxon>
        <taxon>Neisseriales</taxon>
        <taxon>Chromobacteriaceae</taxon>
        <taxon>Pseudogulbenkiania</taxon>
    </lineage>
</organism>
<name>A0A1Y6BGX6_9NEIS</name>
<proteinExistence type="predicted"/>
<accession>A0A1Y6BGX6</accession>
<dbReference type="Pfam" id="PF14518">
    <property type="entry name" value="Haem_oxygenas_2"/>
    <property type="match status" value="1"/>
</dbReference>
<gene>
    <name evidence="1" type="ORF">SAMN02745746_00680</name>
</gene>
<dbReference type="AlphaFoldDB" id="A0A1Y6BGX6"/>
<dbReference type="Gene3D" id="1.20.910.10">
    <property type="entry name" value="Heme oxygenase-like"/>
    <property type="match status" value="1"/>
</dbReference>
<dbReference type="RefSeq" id="WP_085275035.1">
    <property type="nucleotide sequence ID" value="NZ_FXAG01000003.1"/>
</dbReference>
<keyword evidence="2" id="KW-1185">Reference proteome</keyword>
<sequence>MSDEFVRVGPLKEIDSYPPWARELVRLCQESKSQVVEHELFRRLRDGELDTAILHHFLIGVWPVIEQFPQYMALNLLKIRYGRTRGQDMARRYLVRNIRVEQSHAEHWVEWALASGVTREDLMFSPVPVPMLALCHWCWHTCDRDTLVLGMAATNFAIEGATGEWAVKVCSRDLYEQSFAPAERVRAMRWLKLHAQYDDAHPWEALEIISTLLGNHPTERDFAHLHAVICNSYDYMRMTLDYCLDASVLPPPREARFDGAPVLPQLQGRFAYLG</sequence>
<dbReference type="STRING" id="1123014.SAMN02745746_00680"/>
<dbReference type="SUPFAM" id="SSF48613">
    <property type="entry name" value="Heme oxygenase-like"/>
    <property type="match status" value="1"/>
</dbReference>
<protein>
    <submittedName>
        <fullName evidence="1">Pyrroloquinoline quinone (PQQ) biosynthesis protein C</fullName>
    </submittedName>
</protein>
<dbReference type="Proteomes" id="UP000192920">
    <property type="component" value="Unassembled WGS sequence"/>
</dbReference>